<feature type="domain" description="Metallo-beta-lactamase" evidence="7">
    <location>
        <begin position="578"/>
        <end position="771"/>
    </location>
</feature>
<dbReference type="EMBL" id="VJWL01000001">
    <property type="protein sequence ID" value="TRW49983.1"/>
    <property type="molecule type" value="Genomic_DNA"/>
</dbReference>
<name>A0A552X5Z0_9GAMM</name>
<keyword evidence="5 6" id="KW-0472">Membrane</keyword>
<dbReference type="InterPro" id="IPR036866">
    <property type="entry name" value="RibonucZ/Hydroxyglut_hydro"/>
</dbReference>
<protein>
    <submittedName>
        <fullName evidence="8">DNA internalization-related competence protein ComEC/Rec2</fullName>
    </submittedName>
</protein>
<keyword evidence="4 6" id="KW-1133">Transmembrane helix</keyword>
<feature type="transmembrane region" description="Helical" evidence="6">
    <location>
        <begin position="323"/>
        <end position="341"/>
    </location>
</feature>
<dbReference type="OrthoDB" id="9761531at2"/>
<dbReference type="NCBIfam" id="TIGR00361">
    <property type="entry name" value="ComEC_Rec2"/>
    <property type="match status" value="1"/>
</dbReference>
<dbReference type="InterPro" id="IPR052159">
    <property type="entry name" value="Competence_DNA_uptake"/>
</dbReference>
<dbReference type="CDD" id="cd07731">
    <property type="entry name" value="ComA-like_MBL-fold"/>
    <property type="match status" value="1"/>
</dbReference>
<dbReference type="InterPro" id="IPR035681">
    <property type="entry name" value="ComA-like_MBL"/>
</dbReference>
<feature type="transmembrane region" description="Helical" evidence="6">
    <location>
        <begin position="75"/>
        <end position="95"/>
    </location>
</feature>
<dbReference type="PANTHER" id="PTHR30619:SF1">
    <property type="entry name" value="RECOMBINATION PROTEIN 2"/>
    <property type="match status" value="1"/>
</dbReference>
<evidence type="ECO:0000256" key="6">
    <source>
        <dbReference type="SAM" id="Phobius"/>
    </source>
</evidence>
<evidence type="ECO:0000256" key="4">
    <source>
        <dbReference type="ARBA" id="ARBA00022989"/>
    </source>
</evidence>
<dbReference type="SMART" id="SM00849">
    <property type="entry name" value="Lactamase_B"/>
    <property type="match status" value="1"/>
</dbReference>
<evidence type="ECO:0000313" key="9">
    <source>
        <dbReference type="Proteomes" id="UP000320359"/>
    </source>
</evidence>
<evidence type="ECO:0000313" key="8">
    <source>
        <dbReference type="EMBL" id="TRW49983.1"/>
    </source>
</evidence>
<feature type="transmembrane region" description="Helical" evidence="6">
    <location>
        <begin position="29"/>
        <end position="46"/>
    </location>
</feature>
<evidence type="ECO:0000256" key="2">
    <source>
        <dbReference type="ARBA" id="ARBA00022475"/>
    </source>
</evidence>
<dbReference type="GO" id="GO:0005886">
    <property type="term" value="C:plasma membrane"/>
    <property type="evidence" value="ECO:0007669"/>
    <property type="project" value="UniProtKB-SubCell"/>
</dbReference>
<reference evidence="8 9" key="1">
    <citation type="submission" date="2019-07" db="EMBL/GenBank/DDBJ databases">
        <authorList>
            <person name="Yang M."/>
            <person name="Zhao D."/>
            <person name="Xiang H."/>
        </authorList>
    </citation>
    <scope>NUCLEOTIDE SEQUENCE [LARGE SCALE GENOMIC DNA]</scope>
    <source>
        <strain evidence="8 9">IM1326</strain>
    </source>
</reference>
<accession>A0A552X5Z0</accession>
<dbReference type="Proteomes" id="UP000320359">
    <property type="component" value="Unassembled WGS sequence"/>
</dbReference>
<feature type="transmembrane region" description="Helical" evidence="6">
    <location>
        <begin position="280"/>
        <end position="302"/>
    </location>
</feature>
<keyword evidence="3 6" id="KW-0812">Transmembrane</keyword>
<dbReference type="Gene3D" id="3.60.15.10">
    <property type="entry name" value="Ribonuclease Z/Hydroxyacylglutathione hydrolase-like"/>
    <property type="match status" value="1"/>
</dbReference>
<comment type="subcellular location">
    <subcellularLocation>
        <location evidence="1">Cell membrane</location>
        <topology evidence="1">Multi-pass membrane protein</topology>
    </subcellularLocation>
</comment>
<keyword evidence="2" id="KW-1003">Cell membrane</keyword>
<evidence type="ECO:0000259" key="7">
    <source>
        <dbReference type="SMART" id="SM00849"/>
    </source>
</evidence>
<keyword evidence="9" id="KW-1185">Reference proteome</keyword>
<dbReference type="GO" id="GO:0030420">
    <property type="term" value="P:establishment of competence for transformation"/>
    <property type="evidence" value="ECO:0007669"/>
    <property type="project" value="InterPro"/>
</dbReference>
<dbReference type="InterPro" id="IPR001279">
    <property type="entry name" value="Metallo-B-lactamas"/>
</dbReference>
<dbReference type="InterPro" id="IPR004797">
    <property type="entry name" value="Competence_ComEC/Rec2"/>
</dbReference>
<dbReference type="AlphaFoldDB" id="A0A552X5Z0"/>
<dbReference type="InterPro" id="IPR004477">
    <property type="entry name" value="ComEC_N"/>
</dbReference>
<feature type="transmembrane region" description="Helical" evidence="6">
    <location>
        <begin position="391"/>
        <end position="409"/>
    </location>
</feature>
<dbReference type="Pfam" id="PF03772">
    <property type="entry name" value="Competence"/>
    <property type="match status" value="1"/>
</dbReference>
<gene>
    <name evidence="8" type="ORF">FM042_03785</name>
</gene>
<evidence type="ECO:0000256" key="1">
    <source>
        <dbReference type="ARBA" id="ARBA00004651"/>
    </source>
</evidence>
<feature type="transmembrane region" description="Helical" evidence="6">
    <location>
        <begin position="347"/>
        <end position="364"/>
    </location>
</feature>
<feature type="transmembrane region" description="Helical" evidence="6">
    <location>
        <begin position="429"/>
        <end position="450"/>
    </location>
</feature>
<dbReference type="SUPFAM" id="SSF56281">
    <property type="entry name" value="Metallo-hydrolase/oxidoreductase"/>
    <property type="match status" value="1"/>
</dbReference>
<evidence type="ECO:0000256" key="3">
    <source>
        <dbReference type="ARBA" id="ARBA00022692"/>
    </source>
</evidence>
<dbReference type="PANTHER" id="PTHR30619">
    <property type="entry name" value="DNA INTERNALIZATION/COMPETENCE PROTEIN COMEC/REC2"/>
    <property type="match status" value="1"/>
</dbReference>
<proteinExistence type="predicted"/>
<comment type="caution">
    <text evidence="8">The sequence shown here is derived from an EMBL/GenBank/DDBJ whole genome shotgun (WGS) entry which is preliminary data.</text>
</comment>
<organism evidence="8 9">
    <name type="scientific">Aliidiomarina halalkaliphila</name>
    <dbReference type="NCBI Taxonomy" id="2593535"/>
    <lineage>
        <taxon>Bacteria</taxon>
        <taxon>Pseudomonadati</taxon>
        <taxon>Pseudomonadota</taxon>
        <taxon>Gammaproteobacteria</taxon>
        <taxon>Alteromonadales</taxon>
        <taxon>Idiomarinaceae</taxon>
        <taxon>Aliidiomarina</taxon>
    </lineage>
</organism>
<dbReference type="NCBIfam" id="TIGR00360">
    <property type="entry name" value="ComEC_N-term"/>
    <property type="match status" value="1"/>
</dbReference>
<feature type="transmembrane region" description="Helical" evidence="6">
    <location>
        <begin position="456"/>
        <end position="487"/>
    </location>
</feature>
<sequence>MCARQFQGLMSNSYSLQARMLTVNRFLPLDRLCAAFIGGVLAMPWLSPTWSLWWLLLLTGASFAICMYRHALRTTTVLAVLLLSALLCGICWSLFNVKMLNLWQLPNSQWREPAQITIQVQQVSVQYPERWQFDGIIIDAPQAWKLPRFLSQIAPTRVRAQWYFPPDISAPQPGEIWQLHARARPATGLVNQGSRPIQVRWVRERIRASVQVHDGELLRVPHMLRISAIRHEIASQVQQWQRSVDNPRGLDYTGFLLALMTGNRQYIHTHQWQLFQQTGVAHIMAISGLHLTLVFGFAWWLARLGWLSCALGQGRQSSYERHTLLTALLVAVAYAALADFAVSTTRALILVSFFVVTRCLGWQIAPLRILLRCVALLLLLDPFAWLDPGFWLSVTAVLAIFLWHWCAPWESRTKAGALQKIASLWRLEVLLTLALIPLTISYFQGIPWIAPLTNLWVIPIFTLLILPLCLLAALLIVLELLGVVGAAQIAYGLAYPADIALHSVIHGLMLSTYVPLHWQSVQDLRWSVIPLVWLVLRYWPGAMWQRLGASSVLSVTMLIWLQPPKPPEFAVHMLDVGQGNAIVIQRGRNALLYDAGPRFVGGFDTGRSVVIPFLRYHRLTPEWLVLSHPHQDHVGGAPSLTAAYPRMQVLETRLQGETSTDHSHSIPRRWPCEWGQVWRWQGVLIRALAPMPGPSFGPNNDSCVLLLEYNGQRVLLTGDIQRLTELRMVGRYEGSFQAHILQVPHHGSQTSSQTEFIDRVAPEVALVGAGFLNQWGMPHPDVRKRYAERRIPLFNTGDFGQISVILHRNRENEYNWLIRPFRQEIQPFWYLQQAKP</sequence>
<evidence type="ECO:0000256" key="5">
    <source>
        <dbReference type="ARBA" id="ARBA00023136"/>
    </source>
</evidence>
<dbReference type="Pfam" id="PF00753">
    <property type="entry name" value="Lactamase_B"/>
    <property type="match status" value="1"/>
</dbReference>